<feature type="region of interest" description="Disordered" evidence="1">
    <location>
        <begin position="1"/>
        <end position="106"/>
    </location>
</feature>
<keyword evidence="3" id="KW-1185">Reference proteome</keyword>
<feature type="compositionally biased region" description="Basic residues" evidence="1">
    <location>
        <begin position="501"/>
        <end position="513"/>
    </location>
</feature>
<dbReference type="Gramene" id="Zm00001eb376040_T001">
    <property type="protein sequence ID" value="Zm00001eb376040_P001"/>
    <property type="gene ID" value="Zm00001eb376040"/>
</dbReference>
<feature type="compositionally biased region" description="Basic residues" evidence="1">
    <location>
        <begin position="392"/>
        <end position="403"/>
    </location>
</feature>
<evidence type="ECO:0000313" key="2">
    <source>
        <dbReference type="EnsemblPlants" id="Zm00001eb376040_P001"/>
    </source>
</evidence>
<feature type="region of interest" description="Disordered" evidence="1">
    <location>
        <begin position="140"/>
        <end position="260"/>
    </location>
</feature>
<feature type="compositionally biased region" description="Basic and acidic residues" evidence="1">
    <location>
        <begin position="31"/>
        <end position="41"/>
    </location>
</feature>
<name>A0A804R300_MAIZE</name>
<feature type="compositionally biased region" description="Basic residues" evidence="1">
    <location>
        <begin position="350"/>
        <end position="360"/>
    </location>
</feature>
<reference evidence="2" key="2">
    <citation type="submission" date="2019-07" db="EMBL/GenBank/DDBJ databases">
        <authorList>
            <person name="Seetharam A."/>
            <person name="Woodhouse M."/>
            <person name="Cannon E."/>
        </authorList>
    </citation>
    <scope>NUCLEOTIDE SEQUENCE [LARGE SCALE GENOMIC DNA]</scope>
    <source>
        <strain evidence="2">cv. B73</strain>
    </source>
</reference>
<proteinExistence type="predicted"/>
<sequence>MRPRPPRVHDRSRQAAARQKPLPHVPHRAHHADDHVRQPDVRRRRHHATGSRLRPGHPLRPPPRRGAPHRPPRPRGLHDALHTAPRDARQGGRLRHVVPGRRGRGGLLLHHPVRRRARARAAGVRLHAVRRVDGRAHAAVTGAGRGGVRGLRGDGRNGRSARDAAGAGSSHAVSADEEGPELRVAGVPRQALHGGRRGHREHGGRAGAVHPRGHRRRPLRAKTPRSGRLPDRPGPASQAAVRARRRRAGSSTAARVREVARRAAPSVRRAALLWEHGRQLPVAPGPRDRRRPRAQRAPLPVGAPWPATAGRFQVPDGRQRPRAAPGRVPGEDEGPRPRVAHVGAAEGHPRQPRRRRLRHPLRLELHPREPVARRTDGALAAVRGAAPERVRARGRHGRRRRHAGGQEARQLRRGGGAGARGPVPDGRVGGEGEEGAGEGHGGEGPEPERRGQRRVVGRVGAETGARDFAQARRQGVCHRKRGEHGQRRRSRISGQNNMIPRTRRNRRRPRINRRPPCDPSGTAHVVWHCSQSPCAL</sequence>
<accession>A0A804R300</accession>
<organism evidence="2 3">
    <name type="scientific">Zea mays</name>
    <name type="common">Maize</name>
    <dbReference type="NCBI Taxonomy" id="4577"/>
    <lineage>
        <taxon>Eukaryota</taxon>
        <taxon>Viridiplantae</taxon>
        <taxon>Streptophyta</taxon>
        <taxon>Embryophyta</taxon>
        <taxon>Tracheophyta</taxon>
        <taxon>Spermatophyta</taxon>
        <taxon>Magnoliopsida</taxon>
        <taxon>Liliopsida</taxon>
        <taxon>Poales</taxon>
        <taxon>Poaceae</taxon>
        <taxon>PACMAD clade</taxon>
        <taxon>Panicoideae</taxon>
        <taxon>Andropogonodae</taxon>
        <taxon>Andropogoneae</taxon>
        <taxon>Tripsacinae</taxon>
        <taxon>Zea</taxon>
    </lineage>
</organism>
<feature type="compositionally biased region" description="Basic residues" evidence="1">
    <location>
        <begin position="42"/>
        <end position="75"/>
    </location>
</feature>
<dbReference type="InParanoid" id="A0A804R300"/>
<feature type="compositionally biased region" description="Basic and acidic residues" evidence="1">
    <location>
        <begin position="440"/>
        <end position="450"/>
    </location>
</feature>
<feature type="compositionally biased region" description="Basic and acidic residues" evidence="1">
    <location>
        <begin position="76"/>
        <end position="90"/>
    </location>
</feature>
<dbReference type="AlphaFoldDB" id="A0A804R300"/>
<feature type="compositionally biased region" description="Basic and acidic residues" evidence="1">
    <location>
        <begin position="151"/>
        <end position="162"/>
    </location>
</feature>
<gene>
    <name evidence="2" type="primary">LOC100282603</name>
</gene>
<dbReference type="EnsemblPlants" id="Zm00001eb376040_T001">
    <property type="protein sequence ID" value="Zm00001eb376040_P001"/>
    <property type="gene ID" value="Zm00001eb376040"/>
</dbReference>
<feature type="compositionally biased region" description="Basic and acidic residues" evidence="1">
    <location>
        <begin position="361"/>
        <end position="376"/>
    </location>
</feature>
<reference evidence="3" key="1">
    <citation type="journal article" date="2009" name="Science">
        <title>The B73 maize genome: complexity, diversity, and dynamics.</title>
        <authorList>
            <person name="Schnable P.S."/>
            <person name="Ware D."/>
            <person name="Fulton R.S."/>
            <person name="Stein J.C."/>
            <person name="Wei F."/>
            <person name="Pasternak S."/>
            <person name="Liang C."/>
            <person name="Zhang J."/>
            <person name="Fulton L."/>
            <person name="Graves T.A."/>
            <person name="Minx P."/>
            <person name="Reily A.D."/>
            <person name="Courtney L."/>
            <person name="Kruchowski S.S."/>
            <person name="Tomlinson C."/>
            <person name="Strong C."/>
            <person name="Delehaunty K."/>
            <person name="Fronick C."/>
            <person name="Courtney B."/>
            <person name="Rock S.M."/>
            <person name="Belter E."/>
            <person name="Du F."/>
            <person name="Kim K."/>
            <person name="Abbott R.M."/>
            <person name="Cotton M."/>
            <person name="Levy A."/>
            <person name="Marchetto P."/>
            <person name="Ochoa K."/>
            <person name="Jackson S.M."/>
            <person name="Gillam B."/>
            <person name="Chen W."/>
            <person name="Yan L."/>
            <person name="Higginbotham J."/>
            <person name="Cardenas M."/>
            <person name="Waligorski J."/>
            <person name="Applebaum E."/>
            <person name="Phelps L."/>
            <person name="Falcone J."/>
            <person name="Kanchi K."/>
            <person name="Thane T."/>
            <person name="Scimone A."/>
            <person name="Thane N."/>
            <person name="Henke J."/>
            <person name="Wang T."/>
            <person name="Ruppert J."/>
            <person name="Shah N."/>
            <person name="Rotter K."/>
            <person name="Hodges J."/>
            <person name="Ingenthron E."/>
            <person name="Cordes M."/>
            <person name="Kohlberg S."/>
            <person name="Sgro J."/>
            <person name="Delgado B."/>
            <person name="Mead K."/>
            <person name="Chinwalla A."/>
            <person name="Leonard S."/>
            <person name="Crouse K."/>
            <person name="Collura K."/>
            <person name="Kudrna D."/>
            <person name="Currie J."/>
            <person name="He R."/>
            <person name="Angelova A."/>
            <person name="Rajasekar S."/>
            <person name="Mueller T."/>
            <person name="Lomeli R."/>
            <person name="Scara G."/>
            <person name="Ko A."/>
            <person name="Delaney K."/>
            <person name="Wissotski M."/>
            <person name="Lopez G."/>
            <person name="Campos D."/>
            <person name="Braidotti M."/>
            <person name="Ashley E."/>
            <person name="Golser W."/>
            <person name="Kim H."/>
            <person name="Lee S."/>
            <person name="Lin J."/>
            <person name="Dujmic Z."/>
            <person name="Kim W."/>
            <person name="Talag J."/>
            <person name="Zuccolo A."/>
            <person name="Fan C."/>
            <person name="Sebastian A."/>
            <person name="Kramer M."/>
            <person name="Spiegel L."/>
            <person name="Nascimento L."/>
            <person name="Zutavern T."/>
            <person name="Miller B."/>
            <person name="Ambroise C."/>
            <person name="Muller S."/>
            <person name="Spooner W."/>
            <person name="Narechania A."/>
            <person name="Ren L."/>
            <person name="Wei S."/>
            <person name="Kumari S."/>
            <person name="Faga B."/>
            <person name="Levy M.J."/>
            <person name="McMahan L."/>
            <person name="Van Buren P."/>
            <person name="Vaughn M.W."/>
            <person name="Ying K."/>
            <person name="Yeh C.-T."/>
            <person name="Emrich S.J."/>
            <person name="Jia Y."/>
            <person name="Kalyanaraman A."/>
            <person name="Hsia A.-P."/>
            <person name="Barbazuk W.B."/>
            <person name="Baucom R.S."/>
            <person name="Brutnell T.P."/>
            <person name="Carpita N.C."/>
            <person name="Chaparro C."/>
            <person name="Chia J.-M."/>
            <person name="Deragon J.-M."/>
            <person name="Estill J.C."/>
            <person name="Fu Y."/>
            <person name="Jeddeloh J.A."/>
            <person name="Han Y."/>
            <person name="Lee H."/>
            <person name="Li P."/>
            <person name="Lisch D.R."/>
            <person name="Liu S."/>
            <person name="Liu Z."/>
            <person name="Nagel D.H."/>
            <person name="McCann M.C."/>
            <person name="SanMiguel P."/>
            <person name="Myers A.M."/>
            <person name="Nettleton D."/>
            <person name="Nguyen J."/>
            <person name="Penning B.W."/>
            <person name="Ponnala L."/>
            <person name="Schneider K.L."/>
            <person name="Schwartz D.C."/>
            <person name="Sharma A."/>
            <person name="Soderlund C."/>
            <person name="Springer N.M."/>
            <person name="Sun Q."/>
            <person name="Wang H."/>
            <person name="Waterman M."/>
            <person name="Westerman R."/>
            <person name="Wolfgruber T.K."/>
            <person name="Yang L."/>
            <person name="Yu Y."/>
            <person name="Zhang L."/>
            <person name="Zhou S."/>
            <person name="Zhu Q."/>
            <person name="Bennetzen J.L."/>
            <person name="Dawe R.K."/>
            <person name="Jiang J."/>
            <person name="Jiang N."/>
            <person name="Presting G.G."/>
            <person name="Wessler S.R."/>
            <person name="Aluru S."/>
            <person name="Martienssen R.A."/>
            <person name="Clifton S.W."/>
            <person name="McCombie W.R."/>
            <person name="Wing R.A."/>
            <person name="Wilson R.K."/>
        </authorList>
    </citation>
    <scope>NUCLEOTIDE SEQUENCE [LARGE SCALE GENOMIC DNA]</scope>
    <source>
        <strain evidence="3">cv. B73</strain>
    </source>
</reference>
<protein>
    <submittedName>
        <fullName evidence="2">Uncharacterized protein</fullName>
    </submittedName>
</protein>
<reference evidence="2" key="3">
    <citation type="submission" date="2021-05" db="UniProtKB">
        <authorList>
            <consortium name="EnsemblPlants"/>
        </authorList>
    </citation>
    <scope>IDENTIFICATION</scope>
    <source>
        <strain evidence="2">cv. B73</strain>
    </source>
</reference>
<feature type="compositionally biased region" description="Low complexity" evidence="1">
    <location>
        <begin position="163"/>
        <end position="173"/>
    </location>
</feature>
<evidence type="ECO:0000313" key="3">
    <source>
        <dbReference type="Proteomes" id="UP000007305"/>
    </source>
</evidence>
<feature type="compositionally biased region" description="Basic residues" evidence="1">
    <location>
        <begin position="475"/>
        <end position="491"/>
    </location>
</feature>
<evidence type="ECO:0000256" key="1">
    <source>
        <dbReference type="SAM" id="MobiDB-lite"/>
    </source>
</evidence>
<feature type="region of interest" description="Disordered" evidence="1">
    <location>
        <begin position="280"/>
        <end position="522"/>
    </location>
</feature>
<feature type="compositionally biased region" description="Basic residues" evidence="1">
    <location>
        <begin position="211"/>
        <end position="225"/>
    </location>
</feature>
<dbReference type="Proteomes" id="UP000007305">
    <property type="component" value="Chromosome 9"/>
</dbReference>
<feature type="compositionally biased region" description="Basic residues" evidence="1">
    <location>
        <begin position="92"/>
        <end position="104"/>
    </location>
</feature>